<dbReference type="InterPro" id="IPR038765">
    <property type="entry name" value="Papain-like_cys_pep_sf"/>
</dbReference>
<keyword evidence="4" id="KW-1185">Reference proteome</keyword>
<accession>A0A8J3I9A1</accession>
<dbReference type="Proteomes" id="UP000612362">
    <property type="component" value="Unassembled WGS sequence"/>
</dbReference>
<keyword evidence="1" id="KW-0812">Transmembrane</keyword>
<keyword evidence="1" id="KW-1133">Transmembrane helix</keyword>
<feature type="transmembrane region" description="Helical" evidence="1">
    <location>
        <begin position="7"/>
        <end position="31"/>
    </location>
</feature>
<feature type="domain" description="Peptidase C51" evidence="2">
    <location>
        <begin position="105"/>
        <end position="200"/>
    </location>
</feature>
<dbReference type="Pfam" id="PF05257">
    <property type="entry name" value="CHAP"/>
    <property type="match status" value="1"/>
</dbReference>
<sequence length="246" mass="26816">MGMLIRLGVVAVVIQVLAFMFFVVMLFAPLASVLPTVGVSQSGQVRIEPGKGATSIVEAAQALSQHLSGVRSNLYDPNDPFMRPVYAYWKSICPGSNDDVCWYAHTGTLQCVYFAVGTYYLAGYPLPQIANAVDFWPKYQHQQGWRTISSTEYPPSQRGFPAPGDLMIWKGGEAGHIAVVLAVTPPHNGKDGSVTVAQANAPGNRWPAGQSADAANWYTMPLHPDLSIETWTKPDVYTVRGFLRQA</sequence>
<dbReference type="InterPro" id="IPR007921">
    <property type="entry name" value="CHAP_dom"/>
</dbReference>
<dbReference type="RefSeq" id="WP_220198293.1">
    <property type="nucleotide sequence ID" value="NZ_BNJF01000004.1"/>
</dbReference>
<evidence type="ECO:0000259" key="2">
    <source>
        <dbReference type="Pfam" id="PF05257"/>
    </source>
</evidence>
<gene>
    <name evidence="3" type="ORF">KSX_73480</name>
</gene>
<dbReference type="Gene3D" id="3.90.1720.10">
    <property type="entry name" value="endopeptidase domain like (from Nostoc punctiforme)"/>
    <property type="match status" value="1"/>
</dbReference>
<proteinExistence type="predicted"/>
<dbReference type="AlphaFoldDB" id="A0A8J3I9A1"/>
<protein>
    <recommendedName>
        <fullName evidence="2">Peptidase C51 domain-containing protein</fullName>
    </recommendedName>
</protein>
<keyword evidence="1" id="KW-0472">Membrane</keyword>
<name>A0A8J3I9A1_9CHLR</name>
<organism evidence="3 4">
    <name type="scientific">Ktedonospora formicarum</name>
    <dbReference type="NCBI Taxonomy" id="2778364"/>
    <lineage>
        <taxon>Bacteria</taxon>
        <taxon>Bacillati</taxon>
        <taxon>Chloroflexota</taxon>
        <taxon>Ktedonobacteria</taxon>
        <taxon>Ktedonobacterales</taxon>
        <taxon>Ktedonobacteraceae</taxon>
        <taxon>Ktedonospora</taxon>
    </lineage>
</organism>
<dbReference type="EMBL" id="BNJF01000004">
    <property type="protein sequence ID" value="GHO49185.1"/>
    <property type="molecule type" value="Genomic_DNA"/>
</dbReference>
<evidence type="ECO:0000313" key="4">
    <source>
        <dbReference type="Proteomes" id="UP000612362"/>
    </source>
</evidence>
<reference evidence="3" key="1">
    <citation type="submission" date="2020-10" db="EMBL/GenBank/DDBJ databases">
        <title>Taxonomic study of unclassified bacteria belonging to the class Ktedonobacteria.</title>
        <authorList>
            <person name="Yabe S."/>
            <person name="Wang C.M."/>
            <person name="Zheng Y."/>
            <person name="Sakai Y."/>
            <person name="Cavaletti L."/>
            <person name="Monciardini P."/>
            <person name="Donadio S."/>
        </authorList>
    </citation>
    <scope>NUCLEOTIDE SEQUENCE</scope>
    <source>
        <strain evidence="3">SOSP1-1</strain>
    </source>
</reference>
<evidence type="ECO:0000256" key="1">
    <source>
        <dbReference type="SAM" id="Phobius"/>
    </source>
</evidence>
<comment type="caution">
    <text evidence="3">The sequence shown here is derived from an EMBL/GenBank/DDBJ whole genome shotgun (WGS) entry which is preliminary data.</text>
</comment>
<evidence type="ECO:0000313" key="3">
    <source>
        <dbReference type="EMBL" id="GHO49185.1"/>
    </source>
</evidence>
<dbReference type="SUPFAM" id="SSF54001">
    <property type="entry name" value="Cysteine proteinases"/>
    <property type="match status" value="1"/>
</dbReference>